<dbReference type="Proteomes" id="UP001597301">
    <property type="component" value="Unassembled WGS sequence"/>
</dbReference>
<accession>A0ABW4KFP7</accession>
<dbReference type="Gene3D" id="1.10.287.130">
    <property type="match status" value="1"/>
</dbReference>
<proteinExistence type="predicted"/>
<keyword evidence="2" id="KW-0808">Transferase</keyword>
<keyword evidence="6" id="KW-1185">Reference proteome</keyword>
<dbReference type="InterPro" id="IPR039506">
    <property type="entry name" value="SPOB_a"/>
</dbReference>
<comment type="caution">
    <text evidence="5">The sequence shown here is derived from an EMBL/GenBank/DDBJ whole genome shotgun (WGS) entry which is preliminary data.</text>
</comment>
<organism evidence="5 6">
    <name type="scientific">Siminovitchia sediminis</name>
    <dbReference type="NCBI Taxonomy" id="1274353"/>
    <lineage>
        <taxon>Bacteria</taxon>
        <taxon>Bacillati</taxon>
        <taxon>Bacillota</taxon>
        <taxon>Bacilli</taxon>
        <taxon>Bacillales</taxon>
        <taxon>Bacillaceae</taxon>
        <taxon>Siminovitchia</taxon>
    </lineage>
</organism>
<keyword evidence="1" id="KW-0597">Phosphoprotein</keyword>
<name>A0ABW4KFP7_9BACI</name>
<keyword evidence="3" id="KW-0418">Kinase</keyword>
<reference evidence="6" key="1">
    <citation type="journal article" date="2019" name="Int. J. Syst. Evol. Microbiol.">
        <title>The Global Catalogue of Microorganisms (GCM) 10K type strain sequencing project: providing services to taxonomists for standard genome sequencing and annotation.</title>
        <authorList>
            <consortium name="The Broad Institute Genomics Platform"/>
            <consortium name="The Broad Institute Genome Sequencing Center for Infectious Disease"/>
            <person name="Wu L."/>
            <person name="Ma J."/>
        </authorList>
    </citation>
    <scope>NUCLEOTIDE SEQUENCE [LARGE SCALE GENOMIC DNA]</scope>
    <source>
        <strain evidence="6">CGMCC 1.12295</strain>
    </source>
</reference>
<feature type="domain" description="Sporulation initiation phosphotransferase B C-terminal" evidence="4">
    <location>
        <begin position="59"/>
        <end position="172"/>
    </location>
</feature>
<dbReference type="RefSeq" id="WP_380772085.1">
    <property type="nucleotide sequence ID" value="NZ_JBHUEO010000004.1"/>
</dbReference>
<dbReference type="Gene3D" id="3.30.565.30">
    <property type="entry name" value="Sporulation initiation phosphotransferase B (SpoOB), C-terminal domain"/>
    <property type="match status" value="1"/>
</dbReference>
<dbReference type="InterPro" id="IPR016122">
    <property type="entry name" value="SpoOB_C"/>
</dbReference>
<dbReference type="Pfam" id="PF14689">
    <property type="entry name" value="SPOB_a"/>
    <property type="match status" value="1"/>
</dbReference>
<dbReference type="InterPro" id="IPR037100">
    <property type="entry name" value="Spo0B_C_sf"/>
</dbReference>
<dbReference type="SMART" id="SM01317">
    <property type="entry name" value="SPOB_ab"/>
    <property type="match status" value="1"/>
</dbReference>
<evidence type="ECO:0000259" key="4">
    <source>
        <dbReference type="SMART" id="SM01317"/>
    </source>
</evidence>
<evidence type="ECO:0000256" key="1">
    <source>
        <dbReference type="ARBA" id="ARBA00022553"/>
    </source>
</evidence>
<dbReference type="EMBL" id="JBHUEO010000004">
    <property type="protein sequence ID" value="MFD1705566.1"/>
    <property type="molecule type" value="Genomic_DNA"/>
</dbReference>
<evidence type="ECO:0000256" key="3">
    <source>
        <dbReference type="ARBA" id="ARBA00022777"/>
    </source>
</evidence>
<evidence type="ECO:0000313" key="6">
    <source>
        <dbReference type="Proteomes" id="UP001597301"/>
    </source>
</evidence>
<evidence type="ECO:0000313" key="5">
    <source>
        <dbReference type="EMBL" id="MFD1705566.1"/>
    </source>
</evidence>
<sequence length="180" mass="21550">MSKHWTVLETLKYTRHDWLNRLQLIKGNLSMGKPEQAERIMEEIVIDMQQEAMLSNIKLPRFAETLLTHNWKGYHFKLDYELVTIPEKLTLDDNLLTEWIIIFFDLMNQAVVPYYENILTVKIEATDETARFLFEFNGILENETELKHWLSEQDSYPDQVTYEKTGHHEWLIQALWYLNG</sequence>
<protein>
    <submittedName>
        <fullName evidence="5">Spo0B C-terminal domain-containing protein</fullName>
    </submittedName>
</protein>
<gene>
    <name evidence="5" type="ORF">ACFSCZ_02225</name>
</gene>
<dbReference type="InterPro" id="IPR016120">
    <property type="entry name" value="Sig_transdc_His_kin_SpoOB"/>
</dbReference>
<dbReference type="Pfam" id="PF14682">
    <property type="entry name" value="SPOB_ab"/>
    <property type="match status" value="1"/>
</dbReference>
<dbReference type="SUPFAM" id="SSF55890">
    <property type="entry name" value="Sporulation response regulatory protein Spo0B"/>
    <property type="match status" value="1"/>
</dbReference>
<evidence type="ECO:0000256" key="2">
    <source>
        <dbReference type="ARBA" id="ARBA00022679"/>
    </source>
</evidence>